<dbReference type="AlphaFoldDB" id="A0A8T7LYZ6"/>
<dbReference type="EMBL" id="CP128399">
    <property type="protein sequence ID" value="WJW65655.1"/>
    <property type="molecule type" value="Genomic_DNA"/>
</dbReference>
<dbReference type="Proteomes" id="UP000521676">
    <property type="component" value="Unassembled WGS sequence"/>
</dbReference>
<keyword evidence="5" id="KW-1185">Reference proteome</keyword>
<dbReference type="PANTHER" id="PTHR46623:SF6">
    <property type="entry name" value="ALPHA_BETA-HYDROLASES SUPERFAMILY PROTEIN"/>
    <property type="match status" value="1"/>
</dbReference>
<reference evidence="2 4" key="1">
    <citation type="submission" date="2020-06" db="EMBL/GenBank/DDBJ databases">
        <title>Anoxygenic phototrophic Chloroflexota member uses a Type I reaction center.</title>
        <authorList>
            <person name="Tsuji J.M."/>
            <person name="Shaw N.A."/>
            <person name="Nagashima S."/>
            <person name="Venkiteswaran J."/>
            <person name="Schiff S.L."/>
            <person name="Hanada S."/>
            <person name="Tank M."/>
            <person name="Neufeld J.D."/>
        </authorList>
    </citation>
    <scope>NUCLEOTIDE SEQUENCE [LARGE SCALE GENOMIC DNA]</scope>
    <source>
        <strain evidence="2">L227-S17</strain>
    </source>
</reference>
<accession>A0A8T7LYZ6</accession>
<feature type="domain" description="Dienelactone hydrolase" evidence="1">
    <location>
        <begin position="23"/>
        <end position="255"/>
    </location>
</feature>
<dbReference type="GO" id="GO:0016787">
    <property type="term" value="F:hydrolase activity"/>
    <property type="evidence" value="ECO:0007669"/>
    <property type="project" value="UniProtKB-KW"/>
</dbReference>
<dbReference type="PANTHER" id="PTHR46623">
    <property type="entry name" value="CARBOXYMETHYLENEBUTENOLIDASE-RELATED"/>
    <property type="match status" value="1"/>
</dbReference>
<dbReference type="Gene3D" id="3.40.50.1820">
    <property type="entry name" value="alpha/beta hydrolase"/>
    <property type="match status" value="1"/>
</dbReference>
<dbReference type="InterPro" id="IPR002925">
    <property type="entry name" value="Dienelactn_hydro"/>
</dbReference>
<evidence type="ECO:0000313" key="3">
    <source>
        <dbReference type="EMBL" id="WJW65655.1"/>
    </source>
</evidence>
<organism evidence="2 4">
    <name type="scientific">Candidatus Chlorohelix allophototropha</name>
    <dbReference type="NCBI Taxonomy" id="3003348"/>
    <lineage>
        <taxon>Bacteria</taxon>
        <taxon>Bacillati</taxon>
        <taxon>Chloroflexota</taxon>
        <taxon>Chloroflexia</taxon>
        <taxon>Candidatus Chloroheliales</taxon>
        <taxon>Candidatus Chloroheliaceae</taxon>
        <taxon>Candidatus Chlorohelix</taxon>
    </lineage>
</organism>
<keyword evidence="2" id="KW-0378">Hydrolase</keyword>
<gene>
    <name evidence="2" type="ORF">HXX08_10440</name>
    <name evidence="3" type="ORF">OZ401_001433</name>
</gene>
<dbReference type="EMBL" id="JACATZ010000001">
    <property type="protein sequence ID" value="NWJ46283.1"/>
    <property type="molecule type" value="Genomic_DNA"/>
</dbReference>
<evidence type="ECO:0000313" key="4">
    <source>
        <dbReference type="Proteomes" id="UP000521676"/>
    </source>
</evidence>
<protein>
    <submittedName>
        <fullName evidence="2">Dienelactone hydrolase family protein</fullName>
    </submittedName>
</protein>
<dbReference type="InterPro" id="IPR051049">
    <property type="entry name" value="Dienelactone_hydrolase-like"/>
</dbReference>
<evidence type="ECO:0000313" key="2">
    <source>
        <dbReference type="EMBL" id="NWJ46283.1"/>
    </source>
</evidence>
<proteinExistence type="predicted"/>
<dbReference type="InterPro" id="IPR029058">
    <property type="entry name" value="AB_hydrolase_fold"/>
</dbReference>
<evidence type="ECO:0000313" key="5">
    <source>
        <dbReference type="Proteomes" id="UP001431572"/>
    </source>
</evidence>
<sequence length="275" mass="30422">MSTSQNYVDVTFLRYRTGHKETNAFLAVPNFPGPLPGIIIAHDIFGLDDHIQDVAIRFAKLGYSVLVPDFYSNKSGMGERGHNGPGPTTTYEQRRDIRRKTSDLIAVSDITRGFEYVTREGYADPGRIAIVGFGFGGTIATLAAGQTSNFAAAVNFYGDLIYSKYLINRVKPESPINYVPFIQAPYLAFYGAPEEDISLQDVRALENELRSRNKIYQLKTYPNVPNGFFNDSRPTVYNAAAAKEAFEITTTFLSRNLKSAATAAPKFRATSGSRI</sequence>
<dbReference type="RefSeq" id="WP_341467543.1">
    <property type="nucleotide sequence ID" value="NZ_CP128399.1"/>
</dbReference>
<dbReference type="Proteomes" id="UP001431572">
    <property type="component" value="Chromosome 1"/>
</dbReference>
<reference evidence="3" key="2">
    <citation type="journal article" date="2024" name="Nature">
        <title>Anoxygenic phototroph of the Chloroflexota uses a type I reaction centre.</title>
        <authorList>
            <person name="Tsuji J.M."/>
            <person name="Shaw N.A."/>
            <person name="Nagashima S."/>
            <person name="Venkiteswaran J.J."/>
            <person name="Schiff S.L."/>
            <person name="Watanabe T."/>
            <person name="Fukui M."/>
            <person name="Hanada S."/>
            <person name="Tank M."/>
            <person name="Neufeld J.D."/>
        </authorList>
    </citation>
    <scope>NUCLEOTIDE SEQUENCE</scope>
    <source>
        <strain evidence="3">L227-S17</strain>
    </source>
</reference>
<name>A0A8T7LYZ6_9CHLR</name>
<dbReference type="SUPFAM" id="SSF53474">
    <property type="entry name" value="alpha/beta-Hydrolases"/>
    <property type="match status" value="1"/>
</dbReference>
<dbReference type="Pfam" id="PF01738">
    <property type="entry name" value="DLH"/>
    <property type="match status" value="1"/>
</dbReference>
<evidence type="ECO:0000259" key="1">
    <source>
        <dbReference type="Pfam" id="PF01738"/>
    </source>
</evidence>